<feature type="compositionally biased region" description="Basic residues" evidence="1">
    <location>
        <begin position="775"/>
        <end position="791"/>
    </location>
</feature>
<protein>
    <recommendedName>
        <fullName evidence="2">Protein kinase domain-containing protein</fullName>
    </recommendedName>
</protein>
<evidence type="ECO:0000313" key="4">
    <source>
        <dbReference type="Proteomes" id="UP000053257"/>
    </source>
</evidence>
<dbReference type="SUPFAM" id="SSF56112">
    <property type="entry name" value="Protein kinase-like (PK-like)"/>
    <property type="match status" value="1"/>
</dbReference>
<dbReference type="Gene3D" id="1.10.510.10">
    <property type="entry name" value="Transferase(Phosphotransferase) domain 1"/>
    <property type="match status" value="1"/>
</dbReference>
<evidence type="ECO:0000259" key="2">
    <source>
        <dbReference type="PROSITE" id="PS50011"/>
    </source>
</evidence>
<sequence length="791" mass="88956">MSSSTAIVVGRDGGFGSTTEGTTSVNASLAESLKGHFVGPMPISKFLQEHLPPPTKQKMKLPNVDFAEVVNVSKEVEMYVPFATAVRPLLPDNAEVIISAENDSETSLLRPDIGLRILSDDDTSRHVQSGRAIIREAFNFTNTCLVIELKLNLCDDPFVDDLSFPSCENDSITGMRSRGQLAHYASEVFTQQHRLYLYQVIIFGSRARFLLWDRSGDIFTASFDYLEKPRLLATFFWRYTRTTSAARGWDPSVTPATEKDTEIVRHVLCTFIKENREAGNGEFPGAYVSLDEAYPVYRIRIANSEGLAVRVLYAGRFFYATTGPCGRGTRAYLAVCTKQRKVYVLKDTWQVEDPNCLDELSAYDLLTAAGVPYILPLMIAGDVLSGNFGPRQLTTVQDVSKHPFKWRAPCSSFLRRHVHFRLVQNVAYPIQCLKNSQELIKVFHDVATCVAMANTAGILHRDISIGNILFVRTDVGVIGILNDWDHAQQIHDMPDSQGYFRSATRQFMSIALLKSPLKIHELADDLESLFWSLVFAGLHYVAHGDRSFLVHNHPFDAGPHAISCPSIPVPGSHTGRYRILIESLLKNFPFRSSRFKAVINSLCDTWRNWYIMNIMDSEFVLPEALDKARRRVTSPAWLMTLLEEARSDSEGWVAQDIVADQFPPLTLREEKTLLAQELTATFDTSHLPKSVRSRTTGPTSTRLTQSFLKMEMVPSTSTVPAKRLEEISDDSGDEYTDGPARKKRKFEAFSEPSTSKIVNSETTSLPRDRLATRLRPSKLPRVQPRRIAKRQ</sequence>
<reference evidence="3 4" key="1">
    <citation type="journal article" date="2014" name="PLoS Genet.">
        <title>Analysis of the Phlebiopsis gigantea genome, transcriptome and secretome provides insight into its pioneer colonization strategies of wood.</title>
        <authorList>
            <person name="Hori C."/>
            <person name="Ishida T."/>
            <person name="Igarashi K."/>
            <person name="Samejima M."/>
            <person name="Suzuki H."/>
            <person name="Master E."/>
            <person name="Ferreira P."/>
            <person name="Ruiz-Duenas F.J."/>
            <person name="Held B."/>
            <person name="Canessa P."/>
            <person name="Larrondo L.F."/>
            <person name="Schmoll M."/>
            <person name="Druzhinina I.S."/>
            <person name="Kubicek C.P."/>
            <person name="Gaskell J.A."/>
            <person name="Kersten P."/>
            <person name="St John F."/>
            <person name="Glasner J."/>
            <person name="Sabat G."/>
            <person name="Splinter BonDurant S."/>
            <person name="Syed K."/>
            <person name="Yadav J."/>
            <person name="Mgbeahuruike A.C."/>
            <person name="Kovalchuk A."/>
            <person name="Asiegbu F.O."/>
            <person name="Lackner G."/>
            <person name="Hoffmeister D."/>
            <person name="Rencoret J."/>
            <person name="Gutierrez A."/>
            <person name="Sun H."/>
            <person name="Lindquist E."/>
            <person name="Barry K."/>
            <person name="Riley R."/>
            <person name="Grigoriev I.V."/>
            <person name="Henrissat B."/>
            <person name="Kues U."/>
            <person name="Berka R.M."/>
            <person name="Martinez A.T."/>
            <person name="Covert S.F."/>
            <person name="Blanchette R.A."/>
            <person name="Cullen D."/>
        </authorList>
    </citation>
    <scope>NUCLEOTIDE SEQUENCE [LARGE SCALE GENOMIC DNA]</scope>
    <source>
        <strain evidence="3 4">11061_1 CR5-6</strain>
    </source>
</reference>
<proteinExistence type="predicted"/>
<feature type="domain" description="Protein kinase" evidence="2">
    <location>
        <begin position="272"/>
        <end position="610"/>
    </location>
</feature>
<dbReference type="GO" id="GO:0004672">
    <property type="term" value="F:protein kinase activity"/>
    <property type="evidence" value="ECO:0007669"/>
    <property type="project" value="InterPro"/>
</dbReference>
<dbReference type="Pfam" id="PF17667">
    <property type="entry name" value="Pkinase_fungal"/>
    <property type="match status" value="1"/>
</dbReference>
<dbReference type="OrthoDB" id="2801804at2759"/>
<dbReference type="InterPro" id="IPR000719">
    <property type="entry name" value="Prot_kinase_dom"/>
</dbReference>
<organism evidence="3 4">
    <name type="scientific">Phlebiopsis gigantea (strain 11061_1 CR5-6)</name>
    <name type="common">White-rot fungus</name>
    <name type="synonym">Peniophora gigantea</name>
    <dbReference type="NCBI Taxonomy" id="745531"/>
    <lineage>
        <taxon>Eukaryota</taxon>
        <taxon>Fungi</taxon>
        <taxon>Dikarya</taxon>
        <taxon>Basidiomycota</taxon>
        <taxon>Agaricomycotina</taxon>
        <taxon>Agaricomycetes</taxon>
        <taxon>Polyporales</taxon>
        <taxon>Phanerochaetaceae</taxon>
        <taxon>Phlebiopsis</taxon>
    </lineage>
</organism>
<feature type="region of interest" description="Disordered" evidence="1">
    <location>
        <begin position="726"/>
        <end position="791"/>
    </location>
</feature>
<dbReference type="GO" id="GO:0005524">
    <property type="term" value="F:ATP binding"/>
    <property type="evidence" value="ECO:0007669"/>
    <property type="project" value="InterPro"/>
</dbReference>
<dbReference type="PROSITE" id="PS50011">
    <property type="entry name" value="PROTEIN_KINASE_DOM"/>
    <property type="match status" value="1"/>
</dbReference>
<feature type="region of interest" description="Disordered" evidence="1">
    <location>
        <begin position="1"/>
        <end position="21"/>
    </location>
</feature>
<dbReference type="EMBL" id="KN840673">
    <property type="protein sequence ID" value="KIP02470.1"/>
    <property type="molecule type" value="Genomic_DNA"/>
</dbReference>
<dbReference type="InterPro" id="IPR011009">
    <property type="entry name" value="Kinase-like_dom_sf"/>
</dbReference>
<keyword evidence="4" id="KW-1185">Reference proteome</keyword>
<name>A0A0C3S3K8_PHLG1</name>
<dbReference type="PANTHER" id="PTHR38248:SF2">
    <property type="entry name" value="FUNK1 11"/>
    <property type="match status" value="1"/>
</dbReference>
<dbReference type="HOGENOM" id="CLU_354923_0_0_1"/>
<feature type="compositionally biased region" description="Polar residues" evidence="1">
    <location>
        <begin position="751"/>
        <end position="765"/>
    </location>
</feature>
<evidence type="ECO:0000256" key="1">
    <source>
        <dbReference type="SAM" id="MobiDB-lite"/>
    </source>
</evidence>
<evidence type="ECO:0000313" key="3">
    <source>
        <dbReference type="EMBL" id="KIP02470.1"/>
    </source>
</evidence>
<accession>A0A0C3S3K8</accession>
<dbReference type="PANTHER" id="PTHR38248">
    <property type="entry name" value="FUNK1 6"/>
    <property type="match status" value="1"/>
</dbReference>
<dbReference type="InterPro" id="IPR008266">
    <property type="entry name" value="Tyr_kinase_AS"/>
</dbReference>
<feature type="compositionally biased region" description="Acidic residues" evidence="1">
    <location>
        <begin position="727"/>
        <end position="736"/>
    </location>
</feature>
<dbReference type="AlphaFoldDB" id="A0A0C3S3K8"/>
<dbReference type="InterPro" id="IPR040976">
    <property type="entry name" value="Pkinase_fungal"/>
</dbReference>
<gene>
    <name evidence="3" type="ORF">PHLGIDRAFT_501497</name>
</gene>
<dbReference type="PROSITE" id="PS00109">
    <property type="entry name" value="PROTEIN_KINASE_TYR"/>
    <property type="match status" value="1"/>
</dbReference>
<dbReference type="Proteomes" id="UP000053257">
    <property type="component" value="Unassembled WGS sequence"/>
</dbReference>